<dbReference type="SUPFAM" id="SSF46785">
    <property type="entry name" value="Winged helix' DNA-binding domain"/>
    <property type="match status" value="1"/>
</dbReference>
<dbReference type="Gene3D" id="3.40.50.2300">
    <property type="match status" value="2"/>
</dbReference>
<keyword evidence="1" id="KW-0805">Transcription regulation</keyword>
<feature type="domain" description="Transcriptional regulator LacI/GalR-like sensor" evidence="4">
    <location>
        <begin position="206"/>
        <end position="344"/>
    </location>
</feature>
<keyword evidence="3" id="KW-0804">Transcription</keyword>
<dbReference type="GO" id="GO:0003677">
    <property type="term" value="F:DNA binding"/>
    <property type="evidence" value="ECO:0007669"/>
    <property type="project" value="UniProtKB-KW"/>
</dbReference>
<dbReference type="Pfam" id="PF13377">
    <property type="entry name" value="Peripla_BP_3"/>
    <property type="match status" value="1"/>
</dbReference>
<dbReference type="KEGG" id="osu:NT6N_06510"/>
<dbReference type="SUPFAM" id="SSF53822">
    <property type="entry name" value="Periplasmic binding protein-like I"/>
    <property type="match status" value="1"/>
</dbReference>
<name>A0AAT9FI20_9BACT</name>
<evidence type="ECO:0000313" key="5">
    <source>
        <dbReference type="EMBL" id="BDS05611.1"/>
    </source>
</evidence>
<protein>
    <recommendedName>
        <fullName evidence="4">Transcriptional regulator LacI/GalR-like sensor domain-containing protein</fullName>
    </recommendedName>
</protein>
<dbReference type="InterPro" id="IPR036390">
    <property type="entry name" value="WH_DNA-bd_sf"/>
</dbReference>
<dbReference type="InterPro" id="IPR046335">
    <property type="entry name" value="LacI/GalR-like_sensor"/>
</dbReference>
<dbReference type="EMBL" id="AP026866">
    <property type="protein sequence ID" value="BDS05611.1"/>
    <property type="molecule type" value="Genomic_DNA"/>
</dbReference>
<reference evidence="5" key="1">
    <citation type="submission" date="2024-07" db="EMBL/GenBank/DDBJ databases">
        <title>Complete genome sequence of Verrucomicrobiaceae bacterium NT6N.</title>
        <authorList>
            <person name="Huang C."/>
            <person name="Takami H."/>
            <person name="Hamasaki K."/>
        </authorList>
    </citation>
    <scope>NUCLEOTIDE SEQUENCE</scope>
    <source>
        <strain evidence="5">NT6N</strain>
    </source>
</reference>
<evidence type="ECO:0000259" key="4">
    <source>
        <dbReference type="Pfam" id="PF13377"/>
    </source>
</evidence>
<evidence type="ECO:0000256" key="3">
    <source>
        <dbReference type="ARBA" id="ARBA00023163"/>
    </source>
</evidence>
<proteinExistence type="predicted"/>
<dbReference type="Gene3D" id="1.10.10.10">
    <property type="entry name" value="Winged helix-like DNA-binding domain superfamily/Winged helix DNA-binding domain"/>
    <property type="match status" value="1"/>
</dbReference>
<accession>A0AAT9FI20</accession>
<keyword evidence="2" id="KW-0238">DNA-binding</keyword>
<sequence>MAPDCSLECHNLSRPIQKIRLSVQVADCIEQDISAGVWIHHLPGRRPLADRYEVSVKTCVAALTLLEDRGVIAAAEPGKARAIIRRAVSKSRKRHLNLLVLQQIHSELSHEDAYQLSSTQAIWENAGGHVIRRGVDFPYHKNPAKLIDKLIENHSADAIFLLSPTAPWGLEASRRIPTFQIGGHVYDTLKISFFGFRLRTEIPKVVRYLRDQGHRKIFIAATDETLHPFTLSGLKSGYDDEVPNIRLEDYCQVCPSSDPDGWAEFWKKNLFWLKPSAVVVHSETQLLSLYGHCSRNGLKIPDDLSVISMRHHPLLNWIYPKPTMMQFPADHVIREFKKWMDNNLHEQGNHFLPLTRLDGESVTTHSD</sequence>
<gene>
    <name evidence="5" type="ORF">NT6N_06510</name>
</gene>
<dbReference type="AlphaFoldDB" id="A0AAT9FI20"/>
<dbReference type="InterPro" id="IPR036388">
    <property type="entry name" value="WH-like_DNA-bd_sf"/>
</dbReference>
<evidence type="ECO:0000256" key="1">
    <source>
        <dbReference type="ARBA" id="ARBA00023015"/>
    </source>
</evidence>
<organism evidence="5">
    <name type="scientific">Oceaniferula spumae</name>
    <dbReference type="NCBI Taxonomy" id="2979115"/>
    <lineage>
        <taxon>Bacteria</taxon>
        <taxon>Pseudomonadati</taxon>
        <taxon>Verrucomicrobiota</taxon>
        <taxon>Verrucomicrobiia</taxon>
        <taxon>Verrucomicrobiales</taxon>
        <taxon>Verrucomicrobiaceae</taxon>
        <taxon>Oceaniferula</taxon>
    </lineage>
</organism>
<evidence type="ECO:0000256" key="2">
    <source>
        <dbReference type="ARBA" id="ARBA00023125"/>
    </source>
</evidence>
<dbReference type="InterPro" id="IPR028082">
    <property type="entry name" value="Peripla_BP_I"/>
</dbReference>